<comment type="caution">
    <text evidence="3">The sequence shown here is derived from an EMBL/GenBank/DDBJ whole genome shotgun (WGS) entry which is preliminary data.</text>
</comment>
<dbReference type="CDD" id="cd00037">
    <property type="entry name" value="CLECT"/>
    <property type="match status" value="1"/>
</dbReference>
<dbReference type="InterPro" id="IPR001304">
    <property type="entry name" value="C-type_lectin-like"/>
</dbReference>
<evidence type="ECO:0000313" key="4">
    <source>
        <dbReference type="Proteomes" id="UP001152888"/>
    </source>
</evidence>
<dbReference type="PANTHER" id="PTHR22802:SF465">
    <property type="entry name" value="AT17652P-RELATED"/>
    <property type="match status" value="1"/>
</dbReference>
<keyword evidence="1" id="KW-0732">Signal</keyword>
<reference evidence="3" key="1">
    <citation type="submission" date="2022-03" db="EMBL/GenBank/DDBJ databases">
        <authorList>
            <person name="Sayadi A."/>
        </authorList>
    </citation>
    <scope>NUCLEOTIDE SEQUENCE</scope>
</reference>
<evidence type="ECO:0000259" key="2">
    <source>
        <dbReference type="PROSITE" id="PS50041"/>
    </source>
</evidence>
<accession>A0A9P0M9S3</accession>
<dbReference type="PROSITE" id="PS50041">
    <property type="entry name" value="C_TYPE_LECTIN_2"/>
    <property type="match status" value="1"/>
</dbReference>
<feature type="signal peptide" evidence="1">
    <location>
        <begin position="1"/>
        <end position="18"/>
    </location>
</feature>
<proteinExistence type="predicted"/>
<feature type="chain" id="PRO_5040472930" description="C-type lectin domain-containing protein" evidence="1">
    <location>
        <begin position="19"/>
        <end position="196"/>
    </location>
</feature>
<feature type="domain" description="C-type lectin" evidence="2">
    <location>
        <begin position="45"/>
        <end position="172"/>
    </location>
</feature>
<keyword evidence="4" id="KW-1185">Reference proteome</keyword>
<dbReference type="SUPFAM" id="SSF56436">
    <property type="entry name" value="C-type lectin-like"/>
    <property type="match status" value="1"/>
</dbReference>
<protein>
    <recommendedName>
        <fullName evidence="2">C-type lectin domain-containing protein</fullName>
    </recommendedName>
</protein>
<dbReference type="InterPro" id="IPR051004">
    <property type="entry name" value="DC-SIGN_domain-containing"/>
</dbReference>
<sequence length="196" mass="22673">MCKINLYILAIALTVSHGEDIPQSEIELECGNRTIHGPKLPLVKNGDTLYYYGFMLQASTSMAQAYCHRLNMKLLSIETKEEEDFLRKSVLIHLDGDTDFIIRTSGKRLIGHRWTWEETGKQIQYTNWGESEPNNLGGHEDCLVLLNKRNGVNPKWHWNDDNCHTPYYFICEYSLAEIQPRTSEDDIVWPQARVAK</sequence>
<dbReference type="InterPro" id="IPR016186">
    <property type="entry name" value="C-type_lectin-like/link_sf"/>
</dbReference>
<name>A0A9P0M9S3_ACAOB</name>
<dbReference type="Proteomes" id="UP001152888">
    <property type="component" value="Unassembled WGS sequence"/>
</dbReference>
<dbReference type="SMART" id="SM00034">
    <property type="entry name" value="CLECT"/>
    <property type="match status" value="1"/>
</dbReference>
<organism evidence="3 4">
    <name type="scientific">Acanthoscelides obtectus</name>
    <name type="common">Bean weevil</name>
    <name type="synonym">Bruchus obtectus</name>
    <dbReference type="NCBI Taxonomy" id="200917"/>
    <lineage>
        <taxon>Eukaryota</taxon>
        <taxon>Metazoa</taxon>
        <taxon>Ecdysozoa</taxon>
        <taxon>Arthropoda</taxon>
        <taxon>Hexapoda</taxon>
        <taxon>Insecta</taxon>
        <taxon>Pterygota</taxon>
        <taxon>Neoptera</taxon>
        <taxon>Endopterygota</taxon>
        <taxon>Coleoptera</taxon>
        <taxon>Polyphaga</taxon>
        <taxon>Cucujiformia</taxon>
        <taxon>Chrysomeloidea</taxon>
        <taxon>Chrysomelidae</taxon>
        <taxon>Bruchinae</taxon>
        <taxon>Bruchini</taxon>
        <taxon>Acanthoscelides</taxon>
    </lineage>
</organism>
<dbReference type="EMBL" id="CAKOFQ010008504">
    <property type="protein sequence ID" value="CAH2014484.1"/>
    <property type="molecule type" value="Genomic_DNA"/>
</dbReference>
<evidence type="ECO:0000256" key="1">
    <source>
        <dbReference type="SAM" id="SignalP"/>
    </source>
</evidence>
<dbReference type="InterPro" id="IPR016187">
    <property type="entry name" value="CTDL_fold"/>
</dbReference>
<dbReference type="AlphaFoldDB" id="A0A9P0M9S3"/>
<dbReference type="PANTHER" id="PTHR22802">
    <property type="entry name" value="C-TYPE LECTIN SUPERFAMILY MEMBER"/>
    <property type="match status" value="1"/>
</dbReference>
<gene>
    <name evidence="3" type="ORF">ACAOBT_LOCUS34154</name>
</gene>
<evidence type="ECO:0000313" key="3">
    <source>
        <dbReference type="EMBL" id="CAH2014484.1"/>
    </source>
</evidence>
<dbReference type="OrthoDB" id="7962197at2759"/>
<dbReference type="Gene3D" id="3.10.100.10">
    <property type="entry name" value="Mannose-Binding Protein A, subunit A"/>
    <property type="match status" value="1"/>
</dbReference>
<dbReference type="Pfam" id="PF00059">
    <property type="entry name" value="Lectin_C"/>
    <property type="match status" value="1"/>
</dbReference>